<dbReference type="RefSeq" id="WP_116591202.1">
    <property type="nucleotide sequence ID" value="NZ_MZGS01000014.1"/>
</dbReference>
<proteinExistence type="predicted"/>
<dbReference type="Pfam" id="PF04991">
    <property type="entry name" value="LicD"/>
    <property type="match status" value="1"/>
</dbReference>
<keyword evidence="3" id="KW-1185">Reference proteome</keyword>
<dbReference type="AlphaFoldDB" id="A0A315XNX2"/>
<evidence type="ECO:0000259" key="1">
    <source>
        <dbReference type="Pfam" id="PF04991"/>
    </source>
</evidence>
<dbReference type="InterPro" id="IPR052942">
    <property type="entry name" value="LPS_cholinephosphotransferase"/>
</dbReference>
<dbReference type="PANTHER" id="PTHR43404">
    <property type="entry name" value="LIPOPOLYSACCHARIDE CHOLINEPHOSPHOTRANSFERASE LICD"/>
    <property type="match status" value="1"/>
</dbReference>
<reference evidence="2 3" key="1">
    <citation type="submission" date="2017-03" db="EMBL/GenBank/DDBJ databases">
        <title>Genome sequence of Methanobrevibacter thaueri.</title>
        <authorList>
            <person name="Poehlein A."/>
            <person name="Seedorf H."/>
            <person name="Daniel R."/>
        </authorList>
    </citation>
    <scope>NUCLEOTIDE SEQUENCE [LARGE SCALE GENOMIC DNA]</scope>
    <source>
        <strain evidence="2 3">DSM 11995</strain>
    </source>
</reference>
<dbReference type="Proteomes" id="UP000251717">
    <property type="component" value="Unassembled WGS sequence"/>
</dbReference>
<accession>A0A315XNX2</accession>
<name>A0A315XNX2_9EURY</name>
<comment type="caution">
    <text evidence="2">The sequence shown here is derived from an EMBL/GenBank/DDBJ whole genome shotgun (WGS) entry which is preliminary data.</text>
</comment>
<evidence type="ECO:0000313" key="2">
    <source>
        <dbReference type="EMBL" id="PWB88066.1"/>
    </source>
</evidence>
<feature type="domain" description="LicD/FKTN/FKRP nucleotidyltransferase" evidence="1">
    <location>
        <begin position="32"/>
        <end position="249"/>
    </location>
</feature>
<organism evidence="2 3">
    <name type="scientific">Methanobrevibacter thaueri</name>
    <dbReference type="NCBI Taxonomy" id="190975"/>
    <lineage>
        <taxon>Archaea</taxon>
        <taxon>Methanobacteriati</taxon>
        <taxon>Methanobacteriota</taxon>
        <taxon>Methanomada group</taxon>
        <taxon>Methanobacteria</taxon>
        <taxon>Methanobacteriales</taxon>
        <taxon>Methanobacteriaceae</taxon>
        <taxon>Methanobrevibacter</taxon>
    </lineage>
</organism>
<gene>
    <name evidence="2" type="ORF">MBBTH_02100</name>
</gene>
<sequence length="273" mass="32280">MALNFREYTPEDLEHLHELEIMILKDMITVLERNNIPYFAYGGTHIGAVRHEGFIPWDDDVDIVLFRDDYEKAIDVFNKELDPEKYEVLSPRLIDDCFYLFSMVSLKGTKYAFWYRDYVSYNVGIHIDFFALDNVPDSDFKCKIYYYKTRILNHLQTNAIIDMKHSKIHHLIHKILKIFPISNQKWKEYTYKAITKYNNQETKRVADAGEISGFFAFDRDGFKPAVKTKFENIEVAIPKSDKILVQLFGDYMQIPPEEDRYNSAPEVLDFGDY</sequence>
<dbReference type="PANTHER" id="PTHR43404:SF2">
    <property type="entry name" value="LIPOPOLYSACCHARIDE CHOLINEPHOSPHOTRANSFERASE LICD"/>
    <property type="match status" value="1"/>
</dbReference>
<dbReference type="OrthoDB" id="74704at2157"/>
<dbReference type="EMBL" id="MZGS01000014">
    <property type="protein sequence ID" value="PWB88066.1"/>
    <property type="molecule type" value="Genomic_DNA"/>
</dbReference>
<protein>
    <submittedName>
        <fullName evidence="2">LicD family protein</fullName>
    </submittedName>
</protein>
<dbReference type="InterPro" id="IPR007074">
    <property type="entry name" value="LicD/FKTN/FKRP_NTP_transf"/>
</dbReference>
<dbReference type="GO" id="GO:0009100">
    <property type="term" value="P:glycoprotein metabolic process"/>
    <property type="evidence" value="ECO:0007669"/>
    <property type="project" value="UniProtKB-ARBA"/>
</dbReference>
<evidence type="ECO:0000313" key="3">
    <source>
        <dbReference type="Proteomes" id="UP000251717"/>
    </source>
</evidence>